<dbReference type="EMBL" id="JAQLWV010000039">
    <property type="protein sequence ID" value="MDB7935205.1"/>
    <property type="molecule type" value="Genomic_DNA"/>
</dbReference>
<evidence type="ECO:0000313" key="5">
    <source>
        <dbReference type="Proteomes" id="UP001211173"/>
    </source>
</evidence>
<feature type="active site" description="Proton donor/acceptor" evidence="2">
    <location>
        <position position="185"/>
    </location>
</feature>
<dbReference type="GO" id="GO:0016787">
    <property type="term" value="F:hydrolase activity"/>
    <property type="evidence" value="ECO:0007669"/>
    <property type="project" value="UniProtKB-KW"/>
</dbReference>
<feature type="signal peptide" evidence="3">
    <location>
        <begin position="1"/>
        <end position="26"/>
    </location>
</feature>
<evidence type="ECO:0000313" key="4">
    <source>
        <dbReference type="EMBL" id="MDB7935205.1"/>
    </source>
</evidence>
<dbReference type="Pfam" id="PF04203">
    <property type="entry name" value="Sortase"/>
    <property type="match status" value="1"/>
</dbReference>
<evidence type="ECO:0000256" key="3">
    <source>
        <dbReference type="SAM" id="SignalP"/>
    </source>
</evidence>
<evidence type="ECO:0000256" key="1">
    <source>
        <dbReference type="ARBA" id="ARBA00022801"/>
    </source>
</evidence>
<dbReference type="RefSeq" id="WP_195383899.1">
    <property type="nucleotide sequence ID" value="NZ_JADMVZ010000006.1"/>
</dbReference>
<dbReference type="Proteomes" id="UP001211173">
    <property type="component" value="Unassembled WGS sequence"/>
</dbReference>
<keyword evidence="3" id="KW-0732">Signal</keyword>
<reference evidence="4" key="1">
    <citation type="submission" date="2023-01" db="EMBL/GenBank/DDBJ databases">
        <title>Human gut microbiome strain richness.</title>
        <authorList>
            <person name="Chen-Liaw A."/>
        </authorList>
    </citation>
    <scope>NUCLEOTIDE SEQUENCE</scope>
    <source>
        <strain evidence="4">1001287st1_F4_1001285I_161205</strain>
    </source>
</reference>
<dbReference type="InterPro" id="IPR042000">
    <property type="entry name" value="Sortase_D_2"/>
</dbReference>
<dbReference type="Gene3D" id="2.40.260.10">
    <property type="entry name" value="Sortase"/>
    <property type="match status" value="1"/>
</dbReference>
<accession>A0AAW6CLZ1</accession>
<dbReference type="InterPro" id="IPR023365">
    <property type="entry name" value="Sortase_dom-sf"/>
</dbReference>
<feature type="active site" description="Acyl-thioester intermediate" evidence="2">
    <location>
        <position position="245"/>
    </location>
</feature>
<feature type="chain" id="PRO_5043846096" evidence="3">
    <location>
        <begin position="27"/>
        <end position="262"/>
    </location>
</feature>
<dbReference type="CDD" id="cd06166">
    <property type="entry name" value="Sortase_D_2"/>
    <property type="match status" value="1"/>
</dbReference>
<dbReference type="AlphaFoldDB" id="A0AAW6CLZ1"/>
<dbReference type="InterPro" id="IPR005754">
    <property type="entry name" value="Sortase"/>
</dbReference>
<proteinExistence type="predicted"/>
<name>A0AAW6CLZ1_FLAPL</name>
<organism evidence="4 5">
    <name type="scientific">Flavonifractor plautii</name>
    <name type="common">Fusobacterium plautii</name>
    <dbReference type="NCBI Taxonomy" id="292800"/>
    <lineage>
        <taxon>Bacteria</taxon>
        <taxon>Bacillati</taxon>
        <taxon>Bacillota</taxon>
        <taxon>Clostridia</taxon>
        <taxon>Eubacteriales</taxon>
        <taxon>Oscillospiraceae</taxon>
        <taxon>Flavonifractor</taxon>
    </lineage>
</organism>
<sequence>MKYTKRFLSAALMVTAVLSLTVSAHAADYSFTTDAPADYYPSSAYEDVYGSQYNYGGPNVVDYQIPELEFGVLSTTQTGIMERARLPGLQDEVATVTGGGYGIGSGVTEIADIPGLDDFPVITQPAYTSTEGMERLDGSIGTLKIPALGINMKVWEGETSASMRKGLGHYSSTSAWDGNVALCGHNRGARYVIGNIKDLEIGDTITYTTVYGTRTYAVSMVKTISSTDWSYLQSTADNRITLTTCLANHPEKRVCVQAVEVS</sequence>
<dbReference type="SUPFAM" id="SSF63817">
    <property type="entry name" value="Sortase"/>
    <property type="match status" value="1"/>
</dbReference>
<gene>
    <name evidence="4" type="ORF">PNE06_19150</name>
</gene>
<dbReference type="NCBIfam" id="TIGR01076">
    <property type="entry name" value="sortase_fam"/>
    <property type="match status" value="1"/>
</dbReference>
<comment type="caution">
    <text evidence="4">The sequence shown here is derived from an EMBL/GenBank/DDBJ whole genome shotgun (WGS) entry which is preliminary data.</text>
</comment>
<evidence type="ECO:0000256" key="2">
    <source>
        <dbReference type="PIRSR" id="PIRSR605754-1"/>
    </source>
</evidence>
<keyword evidence="1" id="KW-0378">Hydrolase</keyword>
<protein>
    <submittedName>
        <fullName evidence="4">Class D sortase</fullName>
    </submittedName>
</protein>